<dbReference type="Gene3D" id="3.30.310.50">
    <property type="entry name" value="Alpha-D-phosphohexomutase, C-terminal domain"/>
    <property type="match status" value="1"/>
</dbReference>
<dbReference type="EMBL" id="LCTW02000068">
    <property type="protein sequence ID" value="KXX80132.1"/>
    <property type="molecule type" value="Genomic_DNA"/>
</dbReference>
<dbReference type="GO" id="GO:0070525">
    <property type="term" value="P:tRNA threonylcarbamoyladenosine metabolic process"/>
    <property type="evidence" value="ECO:0007669"/>
    <property type="project" value="TreeGrafter"/>
</dbReference>
<gene>
    <name evidence="2" type="ORF">MMYC01_204320</name>
</gene>
<dbReference type="FunFam" id="3.30.310.50:FF:000011">
    <property type="entry name" value="Transcription factor Pcc1"/>
    <property type="match status" value="1"/>
</dbReference>
<dbReference type="InterPro" id="IPR015419">
    <property type="entry name" value="CTAG/Pcc1"/>
</dbReference>
<dbReference type="PANTHER" id="PTHR31283">
    <property type="entry name" value="EKC/KEOPS COMPLEX SUBUNIT PCC1 FAMILY MEMBER"/>
    <property type="match status" value="1"/>
</dbReference>
<sequence length="107" mass="11661">MATDAATGFPCALTLDVPFPDTRLAAIALQSIKVDKELSSLVKRELSVVAADEPTDQSVLRVEYKAATNRMLRVAVNSFLDSLALVLEVMEELDVDVIEARQREQAG</sequence>
<evidence type="ECO:0000256" key="1">
    <source>
        <dbReference type="ARBA" id="ARBA00007073"/>
    </source>
</evidence>
<name>A0A175W9E1_9PEZI</name>
<dbReference type="Pfam" id="PF09341">
    <property type="entry name" value="Pcc1"/>
    <property type="match status" value="1"/>
</dbReference>
<dbReference type="PANTHER" id="PTHR31283:SF5">
    <property type="entry name" value="EKC_KEOPS COMPLEX SUBUNIT LAGE3"/>
    <property type="match status" value="1"/>
</dbReference>
<comment type="caution">
    <text evidence="2">The sequence shown here is derived from an EMBL/GenBank/DDBJ whole genome shotgun (WGS) entry which is preliminary data.</text>
</comment>
<accession>A0A175W9E1</accession>
<reference evidence="2 3" key="1">
    <citation type="journal article" date="2016" name="Genome Announc.">
        <title>Genome Sequence of Madurella mycetomatis mm55, Isolated from a Human Mycetoma Case in Sudan.</title>
        <authorList>
            <person name="Smit S."/>
            <person name="Derks M.F."/>
            <person name="Bervoets S."/>
            <person name="Fahal A."/>
            <person name="van Leeuwen W."/>
            <person name="van Belkum A."/>
            <person name="van de Sande W.W."/>
        </authorList>
    </citation>
    <scope>NUCLEOTIDE SEQUENCE [LARGE SCALE GENOMIC DNA]</scope>
    <source>
        <strain evidence="3">mm55</strain>
    </source>
</reference>
<comment type="similarity">
    <text evidence="1">Belongs to the CTAG/PCC1 family.</text>
</comment>
<dbReference type="VEuPathDB" id="FungiDB:MMYC01_204320"/>
<protein>
    <submittedName>
        <fullName evidence="2">EKC/KEOPS complex subunit LAGE3</fullName>
    </submittedName>
</protein>
<evidence type="ECO:0000313" key="3">
    <source>
        <dbReference type="Proteomes" id="UP000078237"/>
    </source>
</evidence>
<organism evidence="2 3">
    <name type="scientific">Madurella mycetomatis</name>
    <dbReference type="NCBI Taxonomy" id="100816"/>
    <lineage>
        <taxon>Eukaryota</taxon>
        <taxon>Fungi</taxon>
        <taxon>Dikarya</taxon>
        <taxon>Ascomycota</taxon>
        <taxon>Pezizomycotina</taxon>
        <taxon>Sordariomycetes</taxon>
        <taxon>Sordariomycetidae</taxon>
        <taxon>Sordariales</taxon>
        <taxon>Sordariales incertae sedis</taxon>
        <taxon>Madurella</taxon>
    </lineage>
</organism>
<proteinExistence type="inferred from homology"/>
<dbReference type="Proteomes" id="UP000078237">
    <property type="component" value="Unassembled WGS sequence"/>
</dbReference>
<dbReference type="GO" id="GO:0000408">
    <property type="term" value="C:EKC/KEOPS complex"/>
    <property type="evidence" value="ECO:0007669"/>
    <property type="project" value="TreeGrafter"/>
</dbReference>
<evidence type="ECO:0000313" key="2">
    <source>
        <dbReference type="EMBL" id="KXX80132.1"/>
    </source>
</evidence>
<dbReference type="AlphaFoldDB" id="A0A175W9E1"/>
<dbReference type="OrthoDB" id="10025739at2759"/>
<keyword evidence="3" id="KW-1185">Reference proteome</keyword>